<protein>
    <recommendedName>
        <fullName evidence="4">C2H2-type domain-containing protein</fullName>
    </recommendedName>
</protein>
<feature type="region of interest" description="Disordered" evidence="1">
    <location>
        <begin position="587"/>
        <end position="611"/>
    </location>
</feature>
<feature type="compositionally biased region" description="Basic and acidic residues" evidence="1">
    <location>
        <begin position="515"/>
        <end position="525"/>
    </location>
</feature>
<dbReference type="PANTHER" id="PTHR35391">
    <property type="entry name" value="C2H2-TYPE DOMAIN-CONTAINING PROTEIN-RELATED"/>
    <property type="match status" value="1"/>
</dbReference>
<keyword evidence="3" id="KW-1185">Reference proteome</keyword>
<name>A0A2T4A5H2_TRIHA</name>
<feature type="compositionally biased region" description="Low complexity" evidence="1">
    <location>
        <begin position="528"/>
        <end position="541"/>
    </location>
</feature>
<evidence type="ECO:0000256" key="1">
    <source>
        <dbReference type="SAM" id="MobiDB-lite"/>
    </source>
</evidence>
<feature type="region of interest" description="Disordered" evidence="1">
    <location>
        <begin position="511"/>
        <end position="546"/>
    </location>
</feature>
<evidence type="ECO:0008006" key="4">
    <source>
        <dbReference type="Google" id="ProtNLM"/>
    </source>
</evidence>
<feature type="region of interest" description="Disordered" evidence="1">
    <location>
        <begin position="239"/>
        <end position="259"/>
    </location>
</feature>
<reference evidence="2 3" key="1">
    <citation type="submission" date="2016-07" db="EMBL/GenBank/DDBJ databases">
        <title>Multiple horizontal gene transfer events from other fungi enriched the ability of initially mycotrophic Trichoderma (Ascomycota) to feed on dead plant biomass.</title>
        <authorList>
            <consortium name="DOE Joint Genome Institute"/>
            <person name="Aerts A."/>
            <person name="Atanasova L."/>
            <person name="Chenthamara K."/>
            <person name="Zhang J."/>
            <person name="Grujic M."/>
            <person name="Henrissat B."/>
            <person name="Kuo A."/>
            <person name="Salamov A."/>
            <person name="Lipzen A."/>
            <person name="Labutti K."/>
            <person name="Barry K."/>
            <person name="Miao Y."/>
            <person name="Rahimi M.J."/>
            <person name="Shen Q."/>
            <person name="Grigoriev I.V."/>
            <person name="Kubicek C.P."/>
            <person name="Druzhinina I.S."/>
        </authorList>
    </citation>
    <scope>NUCLEOTIDE SEQUENCE [LARGE SCALE GENOMIC DNA]</scope>
    <source>
        <strain evidence="2 3">CBS 226.95</strain>
    </source>
</reference>
<dbReference type="AlphaFoldDB" id="A0A2T4A5H2"/>
<dbReference type="PANTHER" id="PTHR35391:SF7">
    <property type="entry name" value="C2H2-TYPE DOMAIN-CONTAINING PROTEIN"/>
    <property type="match status" value="1"/>
</dbReference>
<dbReference type="GeneID" id="36628059"/>
<feature type="compositionally biased region" description="Acidic residues" evidence="1">
    <location>
        <begin position="587"/>
        <end position="601"/>
    </location>
</feature>
<dbReference type="Proteomes" id="UP000241690">
    <property type="component" value="Unassembled WGS sequence"/>
</dbReference>
<dbReference type="STRING" id="983964.A0A2T4A5H2"/>
<gene>
    <name evidence="2" type="ORF">M431DRAFT_510498</name>
</gene>
<sequence length="710" mass="80907">MDDPNAWPDIYSAALDCDLLFDKCLTQIAEPRTIGLLNESAAAVGRLARDHQARFQAWASYLGVFAEEDVCLDRRLSKSKDVQIMVINLLRTIFLNLRYFLRIIQIRDNGTRRIVPKRETELDIQQSAPSIDNLAEDLSQTQESIEGAIDRLHRLGVTIRQSSTAGLISRVRAFSAKRSDSSLEEMSFLMIKFLYPMAPLNLQRLLSRSILERHFNIEYRGEHQRRLAARRMLVLDDDDHKEDQPHADNGSQEVLRPTTRKDYVNEAADIVRDDSEKETDIILSKSGTKPSTLQTQEFERKVNEKKPLKALSAVSKTSSVPIGDVNYPKPPKPQGEYDWATCYWCFETFPHDKFQNVKWWRRHVDHDLRPYVCLVNTCSESLDAFDRFTPWMEHMEKHHSPNWIGTISCRAMWRCDIEHESPELFEDEASLKGHIREHHHAIFTESQIAGIARRSSIRIPGSKDICPLCSFDSSKIPLDADEPNHSRHSLQIKRKRPTQTKVNVGVQEKRRKVHFHDEGGRKDLELTSSSGSELDLPSSPSTESVLPQVKERLQRKQLSRHIATHLKALSFVSLRLKAFQEQLEIGDEDFATEDGQGDTSEDGGPSGLDTELDAMSLDFEDDPAIPELSSETLPIFDLVSVFTSSQQIQVSDLGPPDLGIDADENGDSEKKFWGPRNYDCFVSRRDIEESRNSFAYENSSTGATICLTDR</sequence>
<organism evidence="2 3">
    <name type="scientific">Trichoderma harzianum CBS 226.95</name>
    <dbReference type="NCBI Taxonomy" id="983964"/>
    <lineage>
        <taxon>Eukaryota</taxon>
        <taxon>Fungi</taxon>
        <taxon>Dikarya</taxon>
        <taxon>Ascomycota</taxon>
        <taxon>Pezizomycotina</taxon>
        <taxon>Sordariomycetes</taxon>
        <taxon>Hypocreomycetidae</taxon>
        <taxon>Hypocreales</taxon>
        <taxon>Hypocreaceae</taxon>
        <taxon>Trichoderma</taxon>
    </lineage>
</organism>
<evidence type="ECO:0000313" key="3">
    <source>
        <dbReference type="Proteomes" id="UP000241690"/>
    </source>
</evidence>
<dbReference type="RefSeq" id="XP_024771994.1">
    <property type="nucleotide sequence ID" value="XM_024919490.1"/>
</dbReference>
<evidence type="ECO:0000313" key="2">
    <source>
        <dbReference type="EMBL" id="PTB52317.1"/>
    </source>
</evidence>
<accession>A0A2T4A5H2</accession>
<dbReference type="EMBL" id="KZ679684">
    <property type="protein sequence ID" value="PTB52317.1"/>
    <property type="molecule type" value="Genomic_DNA"/>
</dbReference>
<proteinExistence type="predicted"/>